<keyword evidence="1" id="KW-0732">Signal</keyword>
<proteinExistence type="predicted"/>
<accession>A0A7G5C1D1</accession>
<organism evidence="2 3">
    <name type="scientific">Cohnella cholangitidis</name>
    <dbReference type="NCBI Taxonomy" id="2598458"/>
    <lineage>
        <taxon>Bacteria</taxon>
        <taxon>Bacillati</taxon>
        <taxon>Bacillota</taxon>
        <taxon>Bacilli</taxon>
        <taxon>Bacillales</taxon>
        <taxon>Paenibacillaceae</taxon>
        <taxon>Cohnella</taxon>
    </lineage>
</organism>
<dbReference type="AlphaFoldDB" id="A0A7G5C1D1"/>
<gene>
    <name evidence="2" type="ORF">FPL14_18870</name>
</gene>
<evidence type="ECO:0000313" key="3">
    <source>
        <dbReference type="Proteomes" id="UP000515679"/>
    </source>
</evidence>
<evidence type="ECO:0000256" key="1">
    <source>
        <dbReference type="SAM" id="SignalP"/>
    </source>
</evidence>
<dbReference type="RefSeq" id="WP_182299246.1">
    <property type="nucleotide sequence ID" value="NZ_CP041969.1"/>
</dbReference>
<dbReference type="Proteomes" id="UP000515679">
    <property type="component" value="Chromosome"/>
</dbReference>
<dbReference type="KEGG" id="cchl:FPL14_18870"/>
<feature type="chain" id="PRO_5028931146" evidence="1">
    <location>
        <begin position="30"/>
        <end position="239"/>
    </location>
</feature>
<feature type="signal peptide" evidence="1">
    <location>
        <begin position="1"/>
        <end position="29"/>
    </location>
</feature>
<reference evidence="2 3" key="1">
    <citation type="submission" date="2019-07" db="EMBL/GenBank/DDBJ databases">
        <authorList>
            <person name="Kim J.K."/>
            <person name="Cheong H.-M."/>
            <person name="Choi Y."/>
            <person name="Hwang K.J."/>
            <person name="Lee S."/>
            <person name="Choi C."/>
        </authorList>
    </citation>
    <scope>NUCLEOTIDE SEQUENCE [LARGE SCALE GENOMIC DNA]</scope>
    <source>
        <strain evidence="2 3">KS 22</strain>
    </source>
</reference>
<dbReference type="CDD" id="cd05379">
    <property type="entry name" value="CAP_bacterial"/>
    <property type="match status" value="1"/>
</dbReference>
<keyword evidence="3" id="KW-1185">Reference proteome</keyword>
<dbReference type="InterPro" id="IPR035940">
    <property type="entry name" value="CAP_sf"/>
</dbReference>
<protein>
    <submittedName>
        <fullName evidence="2">CAP domain-containing protein</fullName>
    </submittedName>
</protein>
<dbReference type="EMBL" id="CP041969">
    <property type="protein sequence ID" value="QMV43015.1"/>
    <property type="molecule type" value="Genomic_DNA"/>
</dbReference>
<sequence length="239" mass="26392">MKRKLSSISLTLALLLALVLPAHPGQAFAAASITKSGLPTRTDKDILAQWNKLMVPSEADREPFVTEPSVAAPYSPGSLDAQYIQDGVNAVNFYRFISGLPYDVTSAGDLNVLAQYGSVLLAAEGEFSHTPAKPDDMPKDFYAKGYKSTSSANIYASYGYDDHIVVRSIDAYMEDSDTNNLDRLGHRRWILNPALKKVASDWPRARMNGFIPPCKSSIRVDPRPWIITSSPIPLKDRFR</sequence>
<name>A0A7G5C1D1_9BACL</name>
<dbReference type="Gene3D" id="3.40.33.10">
    <property type="entry name" value="CAP"/>
    <property type="match status" value="1"/>
</dbReference>
<evidence type="ECO:0000313" key="2">
    <source>
        <dbReference type="EMBL" id="QMV43015.1"/>
    </source>
</evidence>